<dbReference type="InterPro" id="IPR001173">
    <property type="entry name" value="Glyco_trans_2-like"/>
</dbReference>
<reference evidence="2 3" key="1">
    <citation type="submission" date="2013-02" db="EMBL/GenBank/DDBJ databases">
        <authorList>
            <person name="Fiebig A."/>
            <person name="Goeker M."/>
            <person name="Klenk H.-P.P."/>
        </authorList>
    </citation>
    <scope>NUCLEOTIDE SEQUENCE [LARGE SCALE GENOMIC DNA]</scope>
    <source>
        <strain evidence="2 3">DSM 19309</strain>
    </source>
</reference>
<accession>A0A017HIH7</accession>
<dbReference type="AlphaFoldDB" id="A0A017HIH7"/>
<proteinExistence type="predicted"/>
<dbReference type="HOGENOM" id="CLU_025996_2_1_5"/>
<dbReference type="InterPro" id="IPR029044">
    <property type="entry name" value="Nucleotide-diphossugar_trans"/>
</dbReference>
<dbReference type="GO" id="GO:0016758">
    <property type="term" value="F:hexosyltransferase activity"/>
    <property type="evidence" value="ECO:0007669"/>
    <property type="project" value="UniProtKB-ARBA"/>
</dbReference>
<dbReference type="EMBL" id="AOSK01000127">
    <property type="protein sequence ID" value="EYD73958.1"/>
    <property type="molecule type" value="Genomic_DNA"/>
</dbReference>
<comment type="caution">
    <text evidence="2">The sequence shown here is derived from an EMBL/GenBank/DDBJ whole genome shotgun (WGS) entry which is preliminary data.</text>
</comment>
<dbReference type="CDD" id="cd04196">
    <property type="entry name" value="GT_2_like_d"/>
    <property type="match status" value="1"/>
</dbReference>
<keyword evidence="3" id="KW-1185">Reference proteome</keyword>
<dbReference type="Pfam" id="PF00535">
    <property type="entry name" value="Glycos_transf_2"/>
    <property type="match status" value="1"/>
</dbReference>
<dbReference type="PATRIC" id="fig|442562.3.peg.4485"/>
<evidence type="ECO:0000313" key="3">
    <source>
        <dbReference type="Proteomes" id="UP000019666"/>
    </source>
</evidence>
<dbReference type="PANTHER" id="PTHR22916:SF3">
    <property type="entry name" value="UDP-GLCNAC:BETAGAL BETA-1,3-N-ACETYLGLUCOSAMINYLTRANSFERASE-LIKE PROTEIN 1"/>
    <property type="match status" value="1"/>
</dbReference>
<sequence>MAPHVHVLMATWNGAAHLREQLASFEAQTHGDWSLWVSDDGSTDGTGPILADYAAARPGRVHLFEGPRRGSAANFLSLMARAELPEGIVALADQDDVWLPHRLERGLSWLGQGDGRPTVYASRTIRVTEDLEPLGPSIDHRREPVFANALVQNILAGNTLILDGAALRLLRRTVPAALGAGVRHHDWWVYLVASGAGARIAIDPEPGVLYRQHEGNHMGAHRDARGALARLQALRGGVWNDWADRNGRALEAAGEVLTPEARALLGRFQAIRSGTRGVARARALRAAGIHRQSRRGDAILAAMAALGWM</sequence>
<dbReference type="PANTHER" id="PTHR22916">
    <property type="entry name" value="GLYCOSYLTRANSFERASE"/>
    <property type="match status" value="1"/>
</dbReference>
<dbReference type="Proteomes" id="UP000019666">
    <property type="component" value="Unassembled WGS sequence"/>
</dbReference>
<dbReference type="Gene3D" id="3.90.550.10">
    <property type="entry name" value="Spore Coat Polysaccharide Biosynthesis Protein SpsA, Chain A"/>
    <property type="match status" value="1"/>
</dbReference>
<protein>
    <submittedName>
        <fullName evidence="2">Glycosyl transferase, family 2</fullName>
    </submittedName>
</protein>
<feature type="domain" description="Glycosyltransferase 2-like" evidence="1">
    <location>
        <begin position="7"/>
        <end position="114"/>
    </location>
</feature>
<evidence type="ECO:0000313" key="2">
    <source>
        <dbReference type="EMBL" id="EYD73958.1"/>
    </source>
</evidence>
<dbReference type="STRING" id="442562.Rumeso_04555"/>
<organism evidence="2 3">
    <name type="scientific">Rubellimicrobium mesophilum DSM 19309</name>
    <dbReference type="NCBI Taxonomy" id="442562"/>
    <lineage>
        <taxon>Bacteria</taxon>
        <taxon>Pseudomonadati</taxon>
        <taxon>Pseudomonadota</taxon>
        <taxon>Alphaproteobacteria</taxon>
        <taxon>Rhodobacterales</taxon>
        <taxon>Roseobacteraceae</taxon>
        <taxon>Rubellimicrobium</taxon>
    </lineage>
</organism>
<keyword evidence="2" id="KW-0808">Transferase</keyword>
<gene>
    <name evidence="2" type="ORF">Rumeso_04555</name>
</gene>
<name>A0A017HIH7_9RHOB</name>
<dbReference type="RefSeq" id="WP_037278464.1">
    <property type="nucleotide sequence ID" value="NZ_KK088555.1"/>
</dbReference>
<dbReference type="SUPFAM" id="SSF53448">
    <property type="entry name" value="Nucleotide-diphospho-sugar transferases"/>
    <property type="match status" value="1"/>
</dbReference>
<dbReference type="OrthoDB" id="9802649at2"/>
<evidence type="ECO:0000259" key="1">
    <source>
        <dbReference type="Pfam" id="PF00535"/>
    </source>
</evidence>